<dbReference type="PANTHER" id="PTHR30616:SF2">
    <property type="entry name" value="PURINE NUCLEOSIDE PHOSPHORYLASE LACC1"/>
    <property type="match status" value="1"/>
</dbReference>
<dbReference type="AlphaFoldDB" id="A0A0D8I970"/>
<evidence type="ECO:0000256" key="7">
    <source>
        <dbReference type="ARBA" id="ARBA00022833"/>
    </source>
</evidence>
<keyword evidence="13" id="KW-1185">Reference proteome</keyword>
<proteinExistence type="inferred from homology"/>
<comment type="function">
    <text evidence="2">Purine nucleoside enzyme that catalyzes the phosphorolysis of adenosine and inosine nucleosides, yielding D-ribose 1-phosphate and the respective free bases, adenine and hypoxanthine. Also catalyzes the phosphorolysis of S-methyl-5'-thioadenosine into adenine and S-methyl-5-thio-alpha-D-ribose 1-phosphate. Also has adenosine deaminase activity.</text>
</comment>
<evidence type="ECO:0000256" key="1">
    <source>
        <dbReference type="ARBA" id="ARBA00000553"/>
    </source>
</evidence>
<dbReference type="Proteomes" id="UP000035704">
    <property type="component" value="Chromosome"/>
</dbReference>
<evidence type="ECO:0000313" key="13">
    <source>
        <dbReference type="Proteomes" id="UP000035704"/>
    </source>
</evidence>
<sequence length="271" mass="29615">MAFKIIEKKGVKVVVSEGLQQLGIVKHGFSTRIGGVSKDHNSTLNLSFKTNDDKNHVMANLQGFCEAIDVKLENLVLSDQVHSDGIKIVTIEDRGKGVLYDKDFSQVDALITDASAVALMTFHADCVPLLFADPVEKIVAAVHAGWKGTALKIGQKTVEKMMKEFDSRAEDIVVAIGPSIGKCCYEVSSEVIQRFNTNFTNASNIAFPTSEGKYMLDLWEANRIALKEIGLVDRNISIAGLCTACSTDLFYSHRKEKGLTGRMASVIELAE</sequence>
<accession>A0A0D8I970</accession>
<comment type="catalytic activity">
    <reaction evidence="8">
        <text>adenosine + H2O + H(+) = inosine + NH4(+)</text>
        <dbReference type="Rhea" id="RHEA:24408"/>
        <dbReference type="ChEBI" id="CHEBI:15377"/>
        <dbReference type="ChEBI" id="CHEBI:15378"/>
        <dbReference type="ChEBI" id="CHEBI:16335"/>
        <dbReference type="ChEBI" id="CHEBI:17596"/>
        <dbReference type="ChEBI" id="CHEBI:28938"/>
        <dbReference type="EC" id="3.5.4.4"/>
    </reaction>
    <physiologicalReaction direction="left-to-right" evidence="8">
        <dbReference type="Rhea" id="RHEA:24409"/>
    </physiologicalReaction>
</comment>
<dbReference type="GO" id="GO:0017061">
    <property type="term" value="F:S-methyl-5-thioadenosine phosphorylase activity"/>
    <property type="evidence" value="ECO:0007669"/>
    <property type="project" value="UniProtKB-EC"/>
</dbReference>
<organism evidence="12 13">
    <name type="scientific">Clostridium aceticum</name>
    <dbReference type="NCBI Taxonomy" id="84022"/>
    <lineage>
        <taxon>Bacteria</taxon>
        <taxon>Bacillati</taxon>
        <taxon>Bacillota</taxon>
        <taxon>Clostridia</taxon>
        <taxon>Eubacteriales</taxon>
        <taxon>Clostridiaceae</taxon>
        <taxon>Clostridium</taxon>
    </lineage>
</organism>
<dbReference type="STRING" id="84022.CACET_c21660"/>
<dbReference type="InterPro" id="IPR003730">
    <property type="entry name" value="Cu_polyphenol_OxRdtase"/>
</dbReference>
<reference evidence="12 13" key="1">
    <citation type="submission" date="2014-10" db="EMBL/GenBank/DDBJ databases">
        <title>Genome sequence of Clostridium aceticum DSM 1496.</title>
        <authorList>
            <person name="Poehlein A."/>
            <person name="Schiel-Bengelsdorf B."/>
            <person name="Gottschalk G."/>
            <person name="Duerre P."/>
            <person name="Daniel R."/>
        </authorList>
    </citation>
    <scope>NUCLEOTIDE SEQUENCE [LARGE SCALE GENOMIC DNA]</scope>
    <source>
        <strain evidence="12 13">DSM 1496</strain>
    </source>
</reference>
<keyword evidence="7" id="KW-0862">Zinc</keyword>
<comment type="similarity">
    <text evidence="3 11">Belongs to the purine nucleoside phosphorylase YfiH/LACC1 family.</text>
</comment>
<dbReference type="GO" id="GO:0016787">
    <property type="term" value="F:hydrolase activity"/>
    <property type="evidence" value="ECO:0007669"/>
    <property type="project" value="UniProtKB-KW"/>
</dbReference>
<dbReference type="GO" id="GO:0005507">
    <property type="term" value="F:copper ion binding"/>
    <property type="evidence" value="ECO:0007669"/>
    <property type="project" value="TreeGrafter"/>
</dbReference>
<evidence type="ECO:0000256" key="9">
    <source>
        <dbReference type="ARBA" id="ARBA00048968"/>
    </source>
</evidence>
<dbReference type="PATRIC" id="fig|84022.5.peg.543"/>
<comment type="catalytic activity">
    <reaction evidence="1">
        <text>inosine + phosphate = alpha-D-ribose 1-phosphate + hypoxanthine</text>
        <dbReference type="Rhea" id="RHEA:27646"/>
        <dbReference type="ChEBI" id="CHEBI:17368"/>
        <dbReference type="ChEBI" id="CHEBI:17596"/>
        <dbReference type="ChEBI" id="CHEBI:43474"/>
        <dbReference type="ChEBI" id="CHEBI:57720"/>
        <dbReference type="EC" id="2.4.2.1"/>
    </reaction>
    <physiologicalReaction direction="left-to-right" evidence="1">
        <dbReference type="Rhea" id="RHEA:27647"/>
    </physiologicalReaction>
</comment>
<dbReference type="Gene3D" id="3.60.140.10">
    <property type="entry name" value="CNF1/YfiH-like putative cysteine hydrolases"/>
    <property type="match status" value="1"/>
</dbReference>
<dbReference type="RefSeq" id="WP_052661454.1">
    <property type="nucleotide sequence ID" value="NZ_CP009687.1"/>
</dbReference>
<dbReference type="PANTHER" id="PTHR30616">
    <property type="entry name" value="UNCHARACTERIZED PROTEIN YFIH"/>
    <property type="match status" value="1"/>
</dbReference>
<protein>
    <recommendedName>
        <fullName evidence="11">Purine nucleoside phosphorylase</fullName>
    </recommendedName>
</protein>
<dbReference type="CDD" id="cd16833">
    <property type="entry name" value="YfiH"/>
    <property type="match status" value="1"/>
</dbReference>
<dbReference type="InterPro" id="IPR038371">
    <property type="entry name" value="Cu_polyphenol_OxRdtase_sf"/>
</dbReference>
<name>A0A0D8I970_9CLOT</name>
<evidence type="ECO:0000256" key="5">
    <source>
        <dbReference type="ARBA" id="ARBA00022723"/>
    </source>
</evidence>
<comment type="catalytic activity">
    <reaction evidence="9">
        <text>adenosine + phosphate = alpha-D-ribose 1-phosphate + adenine</text>
        <dbReference type="Rhea" id="RHEA:27642"/>
        <dbReference type="ChEBI" id="CHEBI:16335"/>
        <dbReference type="ChEBI" id="CHEBI:16708"/>
        <dbReference type="ChEBI" id="CHEBI:43474"/>
        <dbReference type="ChEBI" id="CHEBI:57720"/>
        <dbReference type="EC" id="2.4.2.1"/>
    </reaction>
    <physiologicalReaction direction="left-to-right" evidence="9">
        <dbReference type="Rhea" id="RHEA:27643"/>
    </physiologicalReaction>
</comment>
<keyword evidence="6" id="KW-0378">Hydrolase</keyword>
<keyword evidence="5" id="KW-0479">Metal-binding</keyword>
<dbReference type="Pfam" id="PF02578">
    <property type="entry name" value="Cu-oxidase_4"/>
    <property type="match status" value="1"/>
</dbReference>
<dbReference type="OrthoDB" id="4279at2"/>
<evidence type="ECO:0000256" key="4">
    <source>
        <dbReference type="ARBA" id="ARBA00022679"/>
    </source>
</evidence>
<evidence type="ECO:0000256" key="3">
    <source>
        <dbReference type="ARBA" id="ARBA00007353"/>
    </source>
</evidence>
<comment type="catalytic activity">
    <reaction evidence="10">
        <text>S-methyl-5'-thioadenosine + phosphate = 5-(methylsulfanyl)-alpha-D-ribose 1-phosphate + adenine</text>
        <dbReference type="Rhea" id="RHEA:11852"/>
        <dbReference type="ChEBI" id="CHEBI:16708"/>
        <dbReference type="ChEBI" id="CHEBI:17509"/>
        <dbReference type="ChEBI" id="CHEBI:43474"/>
        <dbReference type="ChEBI" id="CHEBI:58533"/>
        <dbReference type="EC" id="2.4.2.28"/>
    </reaction>
    <physiologicalReaction direction="left-to-right" evidence="10">
        <dbReference type="Rhea" id="RHEA:11853"/>
    </physiologicalReaction>
</comment>
<evidence type="ECO:0000256" key="11">
    <source>
        <dbReference type="RuleBase" id="RU361274"/>
    </source>
</evidence>
<keyword evidence="4" id="KW-0808">Transferase</keyword>
<dbReference type="SUPFAM" id="SSF64438">
    <property type="entry name" value="CNF1/YfiH-like putative cysteine hydrolases"/>
    <property type="match status" value="1"/>
</dbReference>
<evidence type="ECO:0000256" key="10">
    <source>
        <dbReference type="ARBA" id="ARBA00049893"/>
    </source>
</evidence>
<dbReference type="NCBIfam" id="TIGR00726">
    <property type="entry name" value="peptidoglycan editing factor PgeF"/>
    <property type="match status" value="1"/>
</dbReference>
<gene>
    <name evidence="12" type="ORF">CACET_c21660</name>
</gene>
<evidence type="ECO:0000256" key="8">
    <source>
        <dbReference type="ARBA" id="ARBA00047989"/>
    </source>
</evidence>
<dbReference type="KEGG" id="cace:CACET_c21660"/>
<dbReference type="EMBL" id="CP009687">
    <property type="protein sequence ID" value="AKL95612.1"/>
    <property type="molecule type" value="Genomic_DNA"/>
</dbReference>
<dbReference type="InterPro" id="IPR011324">
    <property type="entry name" value="Cytotoxic_necrot_fac-like_cat"/>
</dbReference>
<evidence type="ECO:0000313" key="12">
    <source>
        <dbReference type="EMBL" id="AKL95612.1"/>
    </source>
</evidence>
<evidence type="ECO:0000256" key="2">
    <source>
        <dbReference type="ARBA" id="ARBA00003215"/>
    </source>
</evidence>
<evidence type="ECO:0000256" key="6">
    <source>
        <dbReference type="ARBA" id="ARBA00022801"/>
    </source>
</evidence>